<comment type="caution">
    <text evidence="2">The sequence shown here is derived from an EMBL/GenBank/DDBJ whole genome shotgun (WGS) entry which is preliminary data.</text>
</comment>
<keyword evidence="3" id="KW-1185">Reference proteome</keyword>
<accession>A0A3P3QS32</accession>
<dbReference type="Proteomes" id="UP000276260">
    <property type="component" value="Unassembled WGS sequence"/>
</dbReference>
<dbReference type="RefSeq" id="WP_046519555.1">
    <property type="nucleotide sequence ID" value="NZ_LAVS01000013.1"/>
</dbReference>
<organism evidence="2 3">
    <name type="scientific">Rheinheimera mesophila</name>
    <dbReference type="NCBI Taxonomy" id="1547515"/>
    <lineage>
        <taxon>Bacteria</taxon>
        <taxon>Pseudomonadati</taxon>
        <taxon>Pseudomonadota</taxon>
        <taxon>Gammaproteobacteria</taxon>
        <taxon>Chromatiales</taxon>
        <taxon>Chromatiaceae</taxon>
        <taxon>Rheinheimera</taxon>
    </lineage>
</organism>
<protein>
    <submittedName>
        <fullName evidence="2">Uncharacterized protein</fullName>
    </submittedName>
</protein>
<gene>
    <name evidence="2" type="ORF">EIK76_04450</name>
</gene>
<evidence type="ECO:0000313" key="2">
    <source>
        <dbReference type="EMBL" id="RRJ23329.1"/>
    </source>
</evidence>
<feature type="compositionally biased region" description="Basic and acidic residues" evidence="1">
    <location>
        <begin position="47"/>
        <end position="62"/>
    </location>
</feature>
<evidence type="ECO:0000313" key="3">
    <source>
        <dbReference type="Proteomes" id="UP000276260"/>
    </source>
</evidence>
<dbReference type="EMBL" id="RRCF01000001">
    <property type="protein sequence ID" value="RRJ23329.1"/>
    <property type="molecule type" value="Genomic_DNA"/>
</dbReference>
<sequence>MDVLFPYLYRPPGTPAEQPGPMIAPVFKDAKISAYEKEEKRFLILLKDQQKKRQDRRRRDDYPPAPETTPEEDQHVDDEGHLDIFI</sequence>
<dbReference type="OrthoDB" id="5771141at2"/>
<evidence type="ECO:0000256" key="1">
    <source>
        <dbReference type="SAM" id="MobiDB-lite"/>
    </source>
</evidence>
<reference evidence="2 3" key="1">
    <citation type="submission" date="2018-11" db="EMBL/GenBank/DDBJ databases">
        <title>Draft genome analysis of Rheinheimera mesophila isolated from an industrial waste site.</title>
        <authorList>
            <person name="Yu Q."/>
            <person name="Qi Y."/>
            <person name="Zhang H."/>
            <person name="Lu Y."/>
            <person name="Pu J."/>
        </authorList>
    </citation>
    <scope>NUCLEOTIDE SEQUENCE [LARGE SCALE GENOMIC DNA]</scope>
    <source>
        <strain evidence="2 3">IITR13</strain>
    </source>
</reference>
<dbReference type="AlphaFoldDB" id="A0A3P3QS32"/>
<proteinExistence type="predicted"/>
<feature type="region of interest" description="Disordered" evidence="1">
    <location>
        <begin position="47"/>
        <end position="81"/>
    </location>
</feature>
<name>A0A3P3QS32_9GAMM</name>